<dbReference type="RefSeq" id="WP_311709351.1">
    <property type="nucleotide sequence ID" value="NZ_JAVRFB010000003.1"/>
</dbReference>
<evidence type="ECO:0008006" key="3">
    <source>
        <dbReference type="Google" id="ProtNLM"/>
    </source>
</evidence>
<gene>
    <name evidence="1" type="ORF">RM528_05075</name>
</gene>
<sequence>MSGLTALTATPAAAAGPCGRATTKEVVGAKITYSVCWNDDGENLVQGTLYDTLNDRKFANAESKIGPWHSQMATGSSQSFSTGWQLSGKISVTIWRM</sequence>
<protein>
    <recommendedName>
        <fullName evidence="3">Chitinase</fullName>
    </recommendedName>
</protein>
<comment type="caution">
    <text evidence="1">The sequence shown here is derived from an EMBL/GenBank/DDBJ whole genome shotgun (WGS) entry which is preliminary data.</text>
</comment>
<reference evidence="2" key="1">
    <citation type="submission" date="2023-07" db="EMBL/GenBank/DDBJ databases">
        <title>30 novel species of actinomycetes from the DSMZ collection.</title>
        <authorList>
            <person name="Nouioui I."/>
        </authorList>
    </citation>
    <scope>NUCLEOTIDE SEQUENCE [LARGE SCALE GENOMIC DNA]</scope>
    <source>
        <strain evidence="2">DSM 41635</strain>
    </source>
</reference>
<evidence type="ECO:0000313" key="2">
    <source>
        <dbReference type="Proteomes" id="UP001180503"/>
    </source>
</evidence>
<name>A0ABU2Q9T6_9ACTN</name>
<organism evidence="1 2">
    <name type="scientific">Streptomyces edwardsiae</name>
    <dbReference type="NCBI Taxonomy" id="3075527"/>
    <lineage>
        <taxon>Bacteria</taxon>
        <taxon>Bacillati</taxon>
        <taxon>Actinomycetota</taxon>
        <taxon>Actinomycetes</taxon>
        <taxon>Kitasatosporales</taxon>
        <taxon>Streptomycetaceae</taxon>
        <taxon>Streptomyces</taxon>
    </lineage>
</organism>
<dbReference type="Proteomes" id="UP001180503">
    <property type="component" value="Unassembled WGS sequence"/>
</dbReference>
<evidence type="ECO:0000313" key="1">
    <source>
        <dbReference type="EMBL" id="MDT0401222.1"/>
    </source>
</evidence>
<proteinExistence type="predicted"/>
<accession>A0ABU2Q9T6</accession>
<dbReference type="EMBL" id="JAVRFB010000003">
    <property type="protein sequence ID" value="MDT0401222.1"/>
    <property type="molecule type" value="Genomic_DNA"/>
</dbReference>